<dbReference type="EC" id="7.1.1.2" evidence="3 15"/>
<evidence type="ECO:0000256" key="2">
    <source>
        <dbReference type="ARBA" id="ARBA00005698"/>
    </source>
</evidence>
<dbReference type="Gene3D" id="1.20.120.1200">
    <property type="entry name" value="NADH-ubiquinone/plastoquinone oxidoreductase chain 6, subunit NuoJ"/>
    <property type="match status" value="1"/>
</dbReference>
<keyword evidence="6 15" id="KW-0679">Respiratory chain</keyword>
<keyword evidence="12 15" id="KW-0496">Mitochondrion</keyword>
<protein>
    <recommendedName>
        <fullName evidence="4 15">NADH-ubiquinone oxidoreductase chain 6</fullName>
        <ecNumber evidence="3 15">7.1.1.2</ecNumber>
    </recommendedName>
</protein>
<evidence type="ECO:0000256" key="5">
    <source>
        <dbReference type="ARBA" id="ARBA00022448"/>
    </source>
</evidence>
<dbReference type="GO" id="GO:0031966">
    <property type="term" value="C:mitochondrial membrane"/>
    <property type="evidence" value="ECO:0007669"/>
    <property type="project" value="UniProtKB-SubCell"/>
</dbReference>
<evidence type="ECO:0000256" key="14">
    <source>
        <dbReference type="ARBA" id="ARBA00049551"/>
    </source>
</evidence>
<comment type="subcellular location">
    <subcellularLocation>
        <location evidence="1 15">Mitochondrion membrane</location>
        <topology evidence="1 15">Multi-pass membrane protein</topology>
    </subcellularLocation>
</comment>
<dbReference type="AlphaFoldDB" id="A0AA95Z3T0"/>
<evidence type="ECO:0000256" key="11">
    <source>
        <dbReference type="ARBA" id="ARBA00023027"/>
    </source>
</evidence>
<evidence type="ECO:0000256" key="7">
    <source>
        <dbReference type="ARBA" id="ARBA00022692"/>
    </source>
</evidence>
<evidence type="ECO:0000256" key="4">
    <source>
        <dbReference type="ARBA" id="ARBA00021095"/>
    </source>
</evidence>
<keyword evidence="5 15" id="KW-0813">Transport</keyword>
<keyword evidence="15" id="KW-0830">Ubiquinone</keyword>
<evidence type="ECO:0000256" key="9">
    <source>
        <dbReference type="ARBA" id="ARBA00022982"/>
    </source>
</evidence>
<evidence type="ECO:0000256" key="3">
    <source>
        <dbReference type="ARBA" id="ARBA00012944"/>
    </source>
</evidence>
<feature type="transmembrane region" description="Helical" evidence="15">
    <location>
        <begin position="150"/>
        <end position="168"/>
    </location>
</feature>
<evidence type="ECO:0000256" key="8">
    <source>
        <dbReference type="ARBA" id="ARBA00022967"/>
    </source>
</evidence>
<accession>A0AA95Z3T0</accession>
<dbReference type="PANTHER" id="PTHR11435">
    <property type="entry name" value="NADH UBIQUINONE OXIDOREDUCTASE SUBUNIT ND6"/>
    <property type="match status" value="1"/>
</dbReference>
<evidence type="ECO:0000256" key="1">
    <source>
        <dbReference type="ARBA" id="ARBA00004225"/>
    </source>
</evidence>
<evidence type="ECO:0000256" key="12">
    <source>
        <dbReference type="ARBA" id="ARBA00023128"/>
    </source>
</evidence>
<evidence type="ECO:0000256" key="15">
    <source>
        <dbReference type="RuleBase" id="RU004430"/>
    </source>
</evidence>
<evidence type="ECO:0000256" key="13">
    <source>
        <dbReference type="ARBA" id="ARBA00023136"/>
    </source>
</evidence>
<reference evidence="16" key="1">
    <citation type="submission" date="2023-09" db="EMBL/GenBank/DDBJ databases">
        <title>Mitochondrial Genomes of Fishes Derived by Genome Skimming.</title>
        <authorList>
            <person name="Bemis K."/>
            <person name="Collins A."/>
            <person name="Craine J.M."/>
            <person name="Hoban M."/>
            <person name="Leopold D.R."/>
            <person name="Meyer C."/>
            <person name="Murphy K.R."/>
            <person name="Pitassy D.E."/>
            <person name="Whitney J."/>
        </authorList>
    </citation>
    <scope>NUCLEOTIDE SEQUENCE</scope>
</reference>
<comment type="similarity">
    <text evidence="2 15">Belongs to the complex I subunit 6 family.</text>
</comment>
<dbReference type="Pfam" id="PF00499">
    <property type="entry name" value="Oxidored_q3"/>
    <property type="match status" value="1"/>
</dbReference>
<feature type="transmembrane region" description="Helical" evidence="15">
    <location>
        <begin position="50"/>
        <end position="72"/>
    </location>
</feature>
<keyword evidence="8 15" id="KW-1278">Translocase</keyword>
<keyword evidence="13 15" id="KW-0472">Membrane</keyword>
<keyword evidence="9 15" id="KW-0249">Electron transport</keyword>
<proteinExistence type="inferred from homology"/>
<evidence type="ECO:0000313" key="16">
    <source>
        <dbReference type="EMBL" id="WNH36865.1"/>
    </source>
</evidence>
<dbReference type="GO" id="GO:0008137">
    <property type="term" value="F:NADH dehydrogenase (ubiquinone) activity"/>
    <property type="evidence" value="ECO:0007669"/>
    <property type="project" value="UniProtKB-UniRule"/>
</dbReference>
<dbReference type="PANTHER" id="PTHR11435:SF1">
    <property type="entry name" value="NADH-UBIQUINONE OXIDOREDUCTASE CHAIN 6"/>
    <property type="match status" value="1"/>
</dbReference>
<dbReference type="InterPro" id="IPR001457">
    <property type="entry name" value="NADH_UbQ/plastoQ_OxRdtase_su6"/>
</dbReference>
<gene>
    <name evidence="16" type="primary">ND6</name>
</gene>
<dbReference type="InterPro" id="IPR050269">
    <property type="entry name" value="ComplexI_Subunit6"/>
</dbReference>
<comment type="function">
    <text evidence="15">Core subunit of the mitochondrial membrane respiratory chain NADH dehydrogenase (Complex I) which catalyzes electron transfer from NADH through the respiratory chain, using ubiquinone as an electron acceptor. Essential for the catalytic activity and assembly of complex I.</text>
</comment>
<sequence>MTLILFLLFVGTFLGMLAFAFNPSPYFAALGLVVVAGAGGVVLACNGGSFLALVMVLIYLGGMLVAFAYATAVSADLFPETLGGRAAEGGAGFVAVYIGGVGTTTAVLWGSSEGWGASYSFGEVKDLVEFHSCRPDTAGVASMYSPGGKLLFISAWALALTLAVVLHVSRGKSLGGVRDA</sequence>
<keyword evidence="7 15" id="KW-0812">Transmembrane</keyword>
<comment type="catalytic activity">
    <reaction evidence="14 15">
        <text>a ubiquinone + NADH + 5 H(+)(in) = a ubiquinol + NAD(+) + 4 H(+)(out)</text>
        <dbReference type="Rhea" id="RHEA:29091"/>
        <dbReference type="Rhea" id="RHEA-COMP:9565"/>
        <dbReference type="Rhea" id="RHEA-COMP:9566"/>
        <dbReference type="ChEBI" id="CHEBI:15378"/>
        <dbReference type="ChEBI" id="CHEBI:16389"/>
        <dbReference type="ChEBI" id="CHEBI:17976"/>
        <dbReference type="ChEBI" id="CHEBI:57540"/>
        <dbReference type="ChEBI" id="CHEBI:57945"/>
        <dbReference type="EC" id="7.1.1.2"/>
    </reaction>
</comment>
<evidence type="ECO:0000256" key="10">
    <source>
        <dbReference type="ARBA" id="ARBA00022989"/>
    </source>
</evidence>
<keyword evidence="11 15" id="KW-0520">NAD</keyword>
<evidence type="ECO:0000256" key="6">
    <source>
        <dbReference type="ARBA" id="ARBA00022660"/>
    </source>
</evidence>
<dbReference type="EMBL" id="OR582658">
    <property type="protein sequence ID" value="WNH36865.1"/>
    <property type="molecule type" value="Genomic_DNA"/>
</dbReference>
<feature type="transmembrane region" description="Helical" evidence="15">
    <location>
        <begin position="28"/>
        <end position="45"/>
    </location>
</feature>
<keyword evidence="10 15" id="KW-1133">Transmembrane helix</keyword>
<organism evidence="16">
    <name type="scientific">Bathysphyraenops simplex</name>
    <dbReference type="NCBI Taxonomy" id="2838355"/>
    <lineage>
        <taxon>Eukaryota</taxon>
        <taxon>Metazoa</taxon>
        <taxon>Chordata</taxon>
        <taxon>Craniata</taxon>
        <taxon>Vertebrata</taxon>
        <taxon>Euteleostomi</taxon>
        <taxon>Actinopterygii</taxon>
        <taxon>Neopterygii</taxon>
        <taxon>Teleostei</taxon>
        <taxon>Neoteleostei</taxon>
        <taxon>Acanthomorphata</taxon>
        <taxon>Eupercaria</taxon>
        <taxon>Acropomatiformes</taxon>
        <taxon>Howellidae</taxon>
        <taxon>Bathysphyraenops</taxon>
    </lineage>
</organism>
<geneLocation type="mitochondrion" evidence="16"/>
<name>A0AA95Z3T0_9TELE</name>
<dbReference type="InterPro" id="IPR042106">
    <property type="entry name" value="Nuo/plastoQ_OxRdtase_6_NuoJ"/>
</dbReference>